<dbReference type="AlphaFoldDB" id="V4MRX9"/>
<dbReference type="Proteomes" id="UP000030689">
    <property type="component" value="Unassembled WGS sequence"/>
</dbReference>
<protein>
    <submittedName>
        <fullName evidence="2">Uncharacterized protein</fullName>
    </submittedName>
</protein>
<keyword evidence="3" id="KW-1185">Reference proteome</keyword>
<sequence>MILSWYDADAEQGHFFVGSEKWQFSCWAVLYQNIKKVRVKLTQSTGYALNGFTIAFQIWIMEAIPALGYMLSSRLDAVIAGVPRCSKWEGISYGKISDIKHIENKFCTKEKLYHYISSTRNDDVVDPLEFVGPDEMADARLDLLKTMINDGMDWSHHKWEVEEALPATLDENEEATDEENENVAEESKFRTPPAVGSSVAGSSQGKKRVAEPGAESRKQKLMCDRSAAKAIDEEFKSYIQGLLQTSFKALEERLETKIDSQVELLDKKIENLKEMLEKKIIEPIQTGGFTTASPTASKSQP</sequence>
<feature type="compositionally biased region" description="Basic and acidic residues" evidence="1">
    <location>
        <begin position="208"/>
        <end position="221"/>
    </location>
</feature>
<organism evidence="2 3">
    <name type="scientific">Eutrema salsugineum</name>
    <name type="common">Saltwater cress</name>
    <name type="synonym">Sisymbrium salsugineum</name>
    <dbReference type="NCBI Taxonomy" id="72664"/>
    <lineage>
        <taxon>Eukaryota</taxon>
        <taxon>Viridiplantae</taxon>
        <taxon>Streptophyta</taxon>
        <taxon>Embryophyta</taxon>
        <taxon>Tracheophyta</taxon>
        <taxon>Spermatophyta</taxon>
        <taxon>Magnoliopsida</taxon>
        <taxon>eudicotyledons</taxon>
        <taxon>Gunneridae</taxon>
        <taxon>Pentapetalae</taxon>
        <taxon>rosids</taxon>
        <taxon>malvids</taxon>
        <taxon>Brassicales</taxon>
        <taxon>Brassicaceae</taxon>
        <taxon>Eutremeae</taxon>
        <taxon>Eutrema</taxon>
    </lineage>
</organism>
<evidence type="ECO:0000313" key="3">
    <source>
        <dbReference type="Proteomes" id="UP000030689"/>
    </source>
</evidence>
<dbReference type="KEGG" id="eus:EUTSA_v10027125mg"/>
<feature type="region of interest" description="Disordered" evidence="1">
    <location>
        <begin position="168"/>
        <end position="221"/>
    </location>
</feature>
<evidence type="ECO:0000256" key="1">
    <source>
        <dbReference type="SAM" id="MobiDB-lite"/>
    </source>
</evidence>
<feature type="compositionally biased region" description="Low complexity" evidence="1">
    <location>
        <begin position="192"/>
        <end position="203"/>
    </location>
</feature>
<accession>V4MRX9</accession>
<dbReference type="EMBL" id="KI517384">
    <property type="protein sequence ID" value="ESQ55978.1"/>
    <property type="molecule type" value="Genomic_DNA"/>
</dbReference>
<feature type="compositionally biased region" description="Acidic residues" evidence="1">
    <location>
        <begin position="170"/>
        <end position="184"/>
    </location>
</feature>
<name>V4MRX9_EUTSA</name>
<reference evidence="2 3" key="1">
    <citation type="journal article" date="2013" name="Front. Plant Sci.">
        <title>The Reference Genome of the Halophytic Plant Eutrema salsugineum.</title>
        <authorList>
            <person name="Yang R."/>
            <person name="Jarvis D.E."/>
            <person name="Chen H."/>
            <person name="Beilstein M.A."/>
            <person name="Grimwood J."/>
            <person name="Jenkins J."/>
            <person name="Shu S."/>
            <person name="Prochnik S."/>
            <person name="Xin M."/>
            <person name="Ma C."/>
            <person name="Schmutz J."/>
            <person name="Wing R.A."/>
            <person name="Mitchell-Olds T."/>
            <person name="Schumaker K.S."/>
            <person name="Wang X."/>
        </authorList>
    </citation>
    <scope>NUCLEOTIDE SEQUENCE [LARGE SCALE GENOMIC DNA]</scope>
</reference>
<evidence type="ECO:0000313" key="2">
    <source>
        <dbReference type="EMBL" id="ESQ55978.1"/>
    </source>
</evidence>
<feature type="non-terminal residue" evidence="2">
    <location>
        <position position="301"/>
    </location>
</feature>
<dbReference type="OMA" id="DNTEFFR"/>
<gene>
    <name evidence="2" type="ORF">EUTSA_v10027125mg</name>
</gene>
<proteinExistence type="predicted"/>
<dbReference type="Gramene" id="ESQ55978">
    <property type="protein sequence ID" value="ESQ55978"/>
    <property type="gene ID" value="EUTSA_v10027125mg"/>
</dbReference>
<dbReference type="OrthoDB" id="10390951at2759"/>